<feature type="region of interest" description="ACP-binding" evidence="12">
    <location>
        <begin position="252"/>
        <end position="256"/>
    </location>
</feature>
<reference evidence="16" key="1">
    <citation type="journal article" date="2020" name="mSystems">
        <title>Genome- and Community-Level Interaction Insights into Carbon Utilization and Element Cycling Functions of Hydrothermarchaeota in Hydrothermal Sediment.</title>
        <authorList>
            <person name="Zhou Z."/>
            <person name="Liu Y."/>
            <person name="Xu W."/>
            <person name="Pan J."/>
            <person name="Luo Z.H."/>
            <person name="Li M."/>
        </authorList>
    </citation>
    <scope>NUCLEOTIDE SEQUENCE</scope>
    <source>
        <strain evidence="16">HyVt-388</strain>
    </source>
</reference>
<evidence type="ECO:0000313" key="16">
    <source>
        <dbReference type="EMBL" id="HEC78339.1"/>
    </source>
</evidence>
<comment type="subcellular location">
    <subcellularLocation>
        <location evidence="12">Cytoplasm</location>
    </subcellularLocation>
</comment>
<dbReference type="InterPro" id="IPR004655">
    <property type="entry name" value="FabH"/>
</dbReference>
<dbReference type="Pfam" id="PF08545">
    <property type="entry name" value="ACP_syn_III"/>
    <property type="match status" value="1"/>
</dbReference>
<dbReference type="Pfam" id="PF08541">
    <property type="entry name" value="ACP_syn_III_C"/>
    <property type="match status" value="1"/>
</dbReference>
<comment type="subunit">
    <text evidence="12">Homodimer.</text>
</comment>
<feature type="transmembrane region" description="Helical" evidence="13">
    <location>
        <begin position="305"/>
        <end position="322"/>
    </location>
</feature>
<comment type="similarity">
    <text evidence="2 12">Belongs to the thiolase-like superfamily. FabH family.</text>
</comment>
<dbReference type="Gene3D" id="3.40.47.10">
    <property type="match status" value="1"/>
</dbReference>
<proteinExistence type="inferred from homology"/>
<keyword evidence="5 12" id="KW-0444">Lipid biosynthesis</keyword>
<evidence type="ECO:0000259" key="15">
    <source>
        <dbReference type="Pfam" id="PF08545"/>
    </source>
</evidence>
<comment type="catalytic activity">
    <reaction evidence="11">
        <text>malonyl-[ACP] + acetyl-CoA + H(+) = 3-oxobutanoyl-[ACP] + CO2 + CoA</text>
        <dbReference type="Rhea" id="RHEA:12080"/>
        <dbReference type="Rhea" id="RHEA-COMP:9623"/>
        <dbReference type="Rhea" id="RHEA-COMP:9625"/>
        <dbReference type="ChEBI" id="CHEBI:15378"/>
        <dbReference type="ChEBI" id="CHEBI:16526"/>
        <dbReference type="ChEBI" id="CHEBI:57287"/>
        <dbReference type="ChEBI" id="CHEBI:57288"/>
        <dbReference type="ChEBI" id="CHEBI:78449"/>
        <dbReference type="ChEBI" id="CHEBI:78450"/>
        <dbReference type="EC" id="2.3.1.180"/>
    </reaction>
    <physiologicalReaction direction="left-to-right" evidence="11">
        <dbReference type="Rhea" id="RHEA:12081"/>
    </physiologicalReaction>
</comment>
<dbReference type="InterPro" id="IPR013747">
    <property type="entry name" value="ACP_syn_III_C"/>
</dbReference>
<evidence type="ECO:0000256" key="3">
    <source>
        <dbReference type="ARBA" id="ARBA00012333"/>
    </source>
</evidence>
<dbReference type="GO" id="GO:0033818">
    <property type="term" value="F:beta-ketoacyl-acyl-carrier-protein synthase III activity"/>
    <property type="evidence" value="ECO:0007669"/>
    <property type="project" value="UniProtKB-UniRule"/>
</dbReference>
<evidence type="ECO:0000256" key="1">
    <source>
        <dbReference type="ARBA" id="ARBA00005194"/>
    </source>
</evidence>
<dbReference type="InterPro" id="IPR016039">
    <property type="entry name" value="Thiolase-like"/>
</dbReference>
<evidence type="ECO:0000259" key="14">
    <source>
        <dbReference type="Pfam" id="PF08541"/>
    </source>
</evidence>
<evidence type="ECO:0000256" key="2">
    <source>
        <dbReference type="ARBA" id="ARBA00008642"/>
    </source>
</evidence>
<name>A0A9C9K019_UNCW3</name>
<evidence type="ECO:0000256" key="12">
    <source>
        <dbReference type="HAMAP-Rule" id="MF_01815"/>
    </source>
</evidence>
<keyword evidence="13" id="KW-0472">Membrane</keyword>
<dbReference type="GO" id="GO:0004315">
    <property type="term" value="F:3-oxoacyl-[acyl-carrier-protein] synthase activity"/>
    <property type="evidence" value="ECO:0007669"/>
    <property type="project" value="InterPro"/>
</dbReference>
<evidence type="ECO:0000256" key="13">
    <source>
        <dbReference type="SAM" id="Phobius"/>
    </source>
</evidence>
<dbReference type="EMBL" id="DRIG01000045">
    <property type="protein sequence ID" value="HEC78339.1"/>
    <property type="molecule type" value="Genomic_DNA"/>
</dbReference>
<accession>A0A9C9K019</accession>
<evidence type="ECO:0000256" key="9">
    <source>
        <dbReference type="ARBA" id="ARBA00023160"/>
    </source>
</evidence>
<dbReference type="FunFam" id="3.40.47.10:FF:000004">
    <property type="entry name" value="3-oxoacyl-[acyl-carrier-protein] synthase 3"/>
    <property type="match status" value="1"/>
</dbReference>
<evidence type="ECO:0000256" key="6">
    <source>
        <dbReference type="ARBA" id="ARBA00022679"/>
    </source>
</evidence>
<keyword evidence="13" id="KW-1133">Transmembrane helix</keyword>
<dbReference type="CDD" id="cd00830">
    <property type="entry name" value="KAS_III"/>
    <property type="match status" value="1"/>
</dbReference>
<evidence type="ECO:0000313" key="17">
    <source>
        <dbReference type="Proteomes" id="UP000885826"/>
    </source>
</evidence>
<evidence type="ECO:0000256" key="8">
    <source>
        <dbReference type="ARBA" id="ARBA00023098"/>
    </source>
</evidence>
<feature type="domain" description="Beta-ketoacyl-[acyl-carrier-protein] synthase III C-terminal" evidence="14">
    <location>
        <begin position="235"/>
        <end position="324"/>
    </location>
</feature>
<dbReference type="PANTHER" id="PTHR34069:SF2">
    <property type="entry name" value="BETA-KETOACYL-[ACYL-CARRIER-PROTEIN] SYNTHASE III"/>
    <property type="match status" value="1"/>
</dbReference>
<keyword evidence="7 12" id="KW-0276">Fatty acid metabolism</keyword>
<dbReference type="InterPro" id="IPR013751">
    <property type="entry name" value="ACP_syn_III_N"/>
</dbReference>
<dbReference type="EC" id="2.3.1.180" evidence="3 12"/>
<dbReference type="SUPFAM" id="SSF53901">
    <property type="entry name" value="Thiolase-like"/>
    <property type="match status" value="1"/>
</dbReference>
<evidence type="ECO:0000256" key="10">
    <source>
        <dbReference type="ARBA" id="ARBA00023315"/>
    </source>
</evidence>
<evidence type="ECO:0000256" key="7">
    <source>
        <dbReference type="ARBA" id="ARBA00022832"/>
    </source>
</evidence>
<dbReference type="GO" id="GO:0044550">
    <property type="term" value="P:secondary metabolite biosynthetic process"/>
    <property type="evidence" value="ECO:0007669"/>
    <property type="project" value="TreeGrafter"/>
</dbReference>
<keyword evidence="10 12" id="KW-0012">Acyltransferase</keyword>
<comment type="domain">
    <text evidence="12">The last Arg residue of the ACP-binding site is essential for the weak association between ACP/AcpP and FabH.</text>
</comment>
<comment type="function">
    <text evidence="12">Catalyzes the condensation reaction of fatty acid synthesis by the addition to an acyl acceptor of two carbons from malonyl-ACP. Catalyzes the first condensation reaction which initiates fatty acid synthesis and may therefore play a role in governing the total rate of fatty acid production. Possesses both acetoacetyl-ACP synthase and acetyl transacylase activities. Its substrate specificity determines the biosynthesis of branched-chain and/or straight-chain of fatty acids.</text>
</comment>
<keyword evidence="4 12" id="KW-0963">Cytoplasm</keyword>
<dbReference type="NCBIfam" id="NF006829">
    <property type="entry name" value="PRK09352.1"/>
    <property type="match status" value="1"/>
</dbReference>
<comment type="pathway">
    <text evidence="1 12">Lipid metabolism; fatty acid biosynthesis.</text>
</comment>
<keyword evidence="12" id="KW-0511">Multifunctional enzyme</keyword>
<keyword evidence="6 12" id="KW-0808">Transferase</keyword>
<evidence type="ECO:0000256" key="5">
    <source>
        <dbReference type="ARBA" id="ARBA00022516"/>
    </source>
</evidence>
<feature type="active site" evidence="12">
    <location>
        <position position="281"/>
    </location>
</feature>
<feature type="active site" evidence="12">
    <location>
        <position position="251"/>
    </location>
</feature>
<protein>
    <recommendedName>
        <fullName evidence="3 12">Beta-ketoacyl-[acyl-carrier-protein] synthase III</fullName>
        <shortName evidence="12">Beta-ketoacyl-ACP synthase III</shortName>
        <shortName evidence="12">KAS III</shortName>
        <ecNumber evidence="3 12">2.3.1.180</ecNumber>
    </recommendedName>
    <alternativeName>
        <fullName evidence="12">3-oxoacyl-[acyl-carrier-protein] synthase 3</fullName>
    </alternativeName>
    <alternativeName>
        <fullName evidence="12">3-oxoacyl-[acyl-carrier-protein] synthase III</fullName>
    </alternativeName>
</protein>
<dbReference type="GO" id="GO:0006633">
    <property type="term" value="P:fatty acid biosynthetic process"/>
    <property type="evidence" value="ECO:0007669"/>
    <property type="project" value="UniProtKB-UniRule"/>
</dbReference>
<organism evidence="16 17">
    <name type="scientific">candidate division WOR-3 bacterium</name>
    <dbReference type="NCBI Taxonomy" id="2052148"/>
    <lineage>
        <taxon>Bacteria</taxon>
        <taxon>Bacteria division WOR-3</taxon>
    </lineage>
</organism>
<dbReference type="PANTHER" id="PTHR34069">
    <property type="entry name" value="3-OXOACYL-[ACYL-CARRIER-PROTEIN] SYNTHASE 3"/>
    <property type="match status" value="1"/>
</dbReference>
<evidence type="ECO:0000256" key="11">
    <source>
        <dbReference type="ARBA" id="ARBA00051096"/>
    </source>
</evidence>
<keyword evidence="13" id="KW-0812">Transmembrane</keyword>
<dbReference type="AlphaFoldDB" id="A0A9C9K019"/>
<keyword evidence="9 12" id="KW-0275">Fatty acid biosynthesis</keyword>
<gene>
    <name evidence="12" type="primary">fabH</name>
    <name evidence="16" type="ORF">ENI34_04250</name>
</gene>
<feature type="active site" evidence="12">
    <location>
        <position position="112"/>
    </location>
</feature>
<keyword evidence="8 12" id="KW-0443">Lipid metabolism</keyword>
<comment type="caution">
    <text evidence="16">The sequence shown here is derived from an EMBL/GenBank/DDBJ whole genome shotgun (WGS) entry which is preliminary data.</text>
</comment>
<feature type="domain" description="Beta-ketoacyl-[acyl-carrier-protein] synthase III N-terminal" evidence="15">
    <location>
        <begin position="106"/>
        <end position="183"/>
    </location>
</feature>
<dbReference type="Proteomes" id="UP000885826">
    <property type="component" value="Unassembled WGS sequence"/>
</dbReference>
<dbReference type="NCBIfam" id="TIGR00747">
    <property type="entry name" value="fabH"/>
    <property type="match status" value="1"/>
</dbReference>
<dbReference type="GO" id="GO:0005737">
    <property type="term" value="C:cytoplasm"/>
    <property type="evidence" value="ECO:0007669"/>
    <property type="project" value="UniProtKB-SubCell"/>
</dbReference>
<evidence type="ECO:0000256" key="4">
    <source>
        <dbReference type="ARBA" id="ARBA00022490"/>
    </source>
</evidence>
<sequence length="324" mass="35038">MNAYIAGIGSCVPDKVLTNFDLEKIVDTSDEWIRTRSGIKERRVSAEDAPTSDLAAAAAQRALKSADVEPADIGAIIVATATPDMFFPSTACLVQAKIGAPKIISFDISAGCTGWLYGLSIVDAFIKTGYDNILVIGAEELTKITDYTDRSTCVLFGDAAGAALFKKTDEERGILSTYFAADGSYGDLLYMPAGGTRMRPTHETIEEKLHYLKMEGNKVFKVAVRAMYESAIKTLEKVNVNPKDIALLIPHQANIRIIEATAKRLNIPMEKVGINLDRYGNTSAASIPLGIDEAYKAGRIKKGDLILMVAFGAGFTWGGVLLKW</sequence>
<dbReference type="HAMAP" id="MF_01815">
    <property type="entry name" value="FabH"/>
    <property type="match status" value="1"/>
</dbReference>